<keyword evidence="6 12" id="KW-0328">Glycosyltransferase</keyword>
<sequence length="167" mass="18142">MSVFVTVGSTGFDELVDVVTTGSFLSALKSLGYSSLVIQYGSSEHVYTRNVNQLPNGSIKTEGYAYKPSIEDDMKHASLIISHAGSGSMLQALRLHKRLIVVSNTSLMDNHQVELAQAMQQKNYCCCSTPNGLVDALSDASTREMEPFPSPAADAFTNLLDHHMGFH</sequence>
<dbReference type="Pfam" id="PF04101">
    <property type="entry name" value="Glyco_tran_28_C"/>
    <property type="match status" value="1"/>
</dbReference>
<evidence type="ECO:0000259" key="13">
    <source>
        <dbReference type="Pfam" id="PF04101"/>
    </source>
</evidence>
<evidence type="ECO:0000256" key="10">
    <source>
        <dbReference type="ARBA" id="ARBA00032061"/>
    </source>
</evidence>
<dbReference type="AlphaFoldDB" id="A0AAD7UTF6"/>
<comment type="subcellular location">
    <subcellularLocation>
        <location evidence="1 12">Endoplasmic reticulum</location>
    </subcellularLocation>
</comment>
<comment type="catalytic activity">
    <reaction evidence="11">
        <text>an N-acetyl-alpha-D-glucosaminyl-diphospho-di-trans,poly-cis-dolichol + UDP-N-acetyl-alpha-D-glucosamine = an N,N'-diacetylchitobiosyl-diphospho-di-trans,poly-cis-dolichol + UDP + H(+)</text>
        <dbReference type="Rhea" id="RHEA:23380"/>
        <dbReference type="Rhea" id="RHEA-COMP:19507"/>
        <dbReference type="Rhea" id="RHEA-COMP:19510"/>
        <dbReference type="ChEBI" id="CHEBI:15378"/>
        <dbReference type="ChEBI" id="CHEBI:57269"/>
        <dbReference type="ChEBI" id="CHEBI:57705"/>
        <dbReference type="ChEBI" id="CHEBI:58223"/>
        <dbReference type="ChEBI" id="CHEBI:58427"/>
        <dbReference type="EC" id="2.4.1.141"/>
    </reaction>
</comment>
<gene>
    <name evidence="12" type="primary">ALG13</name>
    <name evidence="14" type="ORF">O0I10_012080</name>
</gene>
<keyword evidence="8 12" id="KW-0256">Endoplasmic reticulum</keyword>
<evidence type="ECO:0000256" key="5">
    <source>
        <dbReference type="ARBA" id="ARBA00017468"/>
    </source>
</evidence>
<evidence type="ECO:0000256" key="4">
    <source>
        <dbReference type="ARBA" id="ARBA00012614"/>
    </source>
</evidence>
<evidence type="ECO:0000313" key="14">
    <source>
        <dbReference type="EMBL" id="KAJ8652307.1"/>
    </source>
</evidence>
<evidence type="ECO:0000256" key="12">
    <source>
        <dbReference type="RuleBase" id="RU362128"/>
    </source>
</evidence>
<dbReference type="GO" id="GO:0004577">
    <property type="term" value="F:N-acetylglucosaminyldiphosphodolichol N-acetylglucosaminyltransferase activity"/>
    <property type="evidence" value="ECO:0007669"/>
    <property type="project" value="UniProtKB-EC"/>
</dbReference>
<dbReference type="InterPro" id="IPR039042">
    <property type="entry name" value="Alg13-like"/>
</dbReference>
<comment type="subunit">
    <text evidence="3 12">Heterodimer with ALG14 to form a functional enzyme.</text>
</comment>
<protein>
    <recommendedName>
        <fullName evidence="5 12">UDP-N-acetylglucosamine transferase subunit ALG13</fullName>
        <ecNumber evidence="4 12">2.4.1.141</ecNumber>
    </recommendedName>
    <alternativeName>
        <fullName evidence="10 12">Asparagine-linked glycosylation protein 13</fullName>
    </alternativeName>
</protein>
<evidence type="ECO:0000256" key="2">
    <source>
        <dbReference type="ARBA" id="ARBA00006962"/>
    </source>
</evidence>
<dbReference type="PANTHER" id="PTHR12867">
    <property type="entry name" value="GLYCOSYL TRANSFERASE-RELATED"/>
    <property type="match status" value="1"/>
</dbReference>
<dbReference type="PANTHER" id="PTHR12867:SF6">
    <property type="entry name" value="N-ACETYLGLUCOSAMINYLDIPHOSPHODOLICHOL N-ACETYLGLUCOSAMINYLTRANSFERASE"/>
    <property type="match status" value="1"/>
</dbReference>
<comment type="caution">
    <text evidence="14">The sequence shown here is derived from an EMBL/GenBank/DDBJ whole genome shotgun (WGS) entry which is preliminary data.</text>
</comment>
<name>A0AAD7UTF6_9FUNG</name>
<dbReference type="EC" id="2.4.1.141" evidence="4 12"/>
<evidence type="ECO:0000256" key="7">
    <source>
        <dbReference type="ARBA" id="ARBA00022679"/>
    </source>
</evidence>
<dbReference type="InterPro" id="IPR007235">
    <property type="entry name" value="Glyco_trans_28_C"/>
</dbReference>
<reference evidence="14 15" key="1">
    <citation type="submission" date="2023-03" db="EMBL/GenBank/DDBJ databases">
        <title>Genome sequence of Lichtheimia ornata CBS 291.66.</title>
        <authorList>
            <person name="Mohabir J.T."/>
            <person name="Shea T.P."/>
            <person name="Kurbessoian T."/>
            <person name="Berby B."/>
            <person name="Fontaine J."/>
            <person name="Livny J."/>
            <person name="Gnirke A."/>
            <person name="Stajich J.E."/>
            <person name="Cuomo C.A."/>
        </authorList>
    </citation>
    <scope>NUCLEOTIDE SEQUENCE [LARGE SCALE GENOMIC DNA]</scope>
    <source>
        <strain evidence="14">CBS 291.66</strain>
    </source>
</reference>
<dbReference type="Proteomes" id="UP001234581">
    <property type="component" value="Unassembled WGS sequence"/>
</dbReference>
<accession>A0AAD7UTF6</accession>
<evidence type="ECO:0000256" key="3">
    <source>
        <dbReference type="ARBA" id="ARBA00011198"/>
    </source>
</evidence>
<evidence type="ECO:0000313" key="15">
    <source>
        <dbReference type="Proteomes" id="UP001234581"/>
    </source>
</evidence>
<evidence type="ECO:0000256" key="8">
    <source>
        <dbReference type="ARBA" id="ARBA00022824"/>
    </source>
</evidence>
<keyword evidence="15" id="KW-1185">Reference proteome</keyword>
<dbReference type="GO" id="GO:0005783">
    <property type="term" value="C:endoplasmic reticulum"/>
    <property type="evidence" value="ECO:0007669"/>
    <property type="project" value="UniProtKB-SubCell"/>
</dbReference>
<comment type="similarity">
    <text evidence="2 12">Belongs to the glycosyltransferase 28 family.</text>
</comment>
<dbReference type="GO" id="GO:0006488">
    <property type="term" value="P:dolichol-linked oligosaccharide biosynthetic process"/>
    <property type="evidence" value="ECO:0007669"/>
    <property type="project" value="InterPro"/>
</dbReference>
<evidence type="ECO:0000256" key="6">
    <source>
        <dbReference type="ARBA" id="ARBA00022676"/>
    </source>
</evidence>
<dbReference type="SUPFAM" id="SSF53756">
    <property type="entry name" value="UDP-Glycosyltransferase/glycogen phosphorylase"/>
    <property type="match status" value="1"/>
</dbReference>
<keyword evidence="7 12" id="KW-0808">Transferase</keyword>
<evidence type="ECO:0000256" key="9">
    <source>
        <dbReference type="ARBA" id="ARBA00024804"/>
    </source>
</evidence>
<dbReference type="EMBL" id="JARTCD010000110">
    <property type="protein sequence ID" value="KAJ8652307.1"/>
    <property type="molecule type" value="Genomic_DNA"/>
</dbReference>
<comment type="function">
    <text evidence="9 12">Involved in protein N-glycosylation. Essential for the second step of the dolichol-linked oligosaccharide pathway.</text>
</comment>
<dbReference type="Gene3D" id="3.40.50.2000">
    <property type="entry name" value="Glycogen Phosphorylase B"/>
    <property type="match status" value="1"/>
</dbReference>
<evidence type="ECO:0000256" key="11">
    <source>
        <dbReference type="ARBA" id="ARBA00048184"/>
    </source>
</evidence>
<proteinExistence type="inferred from homology"/>
<feature type="domain" description="Glycosyl transferase family 28 C-terminal" evidence="13">
    <location>
        <begin position="3"/>
        <end position="153"/>
    </location>
</feature>
<organism evidence="14 15">
    <name type="scientific">Lichtheimia ornata</name>
    <dbReference type="NCBI Taxonomy" id="688661"/>
    <lineage>
        <taxon>Eukaryota</taxon>
        <taxon>Fungi</taxon>
        <taxon>Fungi incertae sedis</taxon>
        <taxon>Mucoromycota</taxon>
        <taxon>Mucoromycotina</taxon>
        <taxon>Mucoromycetes</taxon>
        <taxon>Mucorales</taxon>
        <taxon>Lichtheimiaceae</taxon>
        <taxon>Lichtheimia</taxon>
    </lineage>
</organism>
<evidence type="ECO:0000256" key="1">
    <source>
        <dbReference type="ARBA" id="ARBA00004240"/>
    </source>
</evidence>